<name>A0A0F6Z492_9CORY</name>
<dbReference type="HAMAP" id="MF_01513">
    <property type="entry name" value="Phe_aminotrans_2"/>
    <property type="match status" value="1"/>
</dbReference>
<keyword evidence="4 6" id="KW-0808">Transferase</keyword>
<dbReference type="InterPro" id="IPR015424">
    <property type="entry name" value="PyrdxlP-dep_Trfase"/>
</dbReference>
<dbReference type="HAMAP" id="MF_01023">
    <property type="entry name" value="HisC_aminotrans_2"/>
    <property type="match status" value="1"/>
</dbReference>
<comment type="similarity">
    <text evidence="6">Belongs to the class-II pyridoxal-phosphate-dependent aminotransferase family.</text>
</comment>
<dbReference type="PROSITE" id="PS00599">
    <property type="entry name" value="AA_TRANSFER_CLASS_2"/>
    <property type="match status" value="1"/>
</dbReference>
<dbReference type="NCBIfam" id="NF002878">
    <property type="entry name" value="PRK03321.1"/>
    <property type="match status" value="1"/>
</dbReference>
<dbReference type="GO" id="GO:0030170">
    <property type="term" value="F:pyridoxal phosphate binding"/>
    <property type="evidence" value="ECO:0007669"/>
    <property type="project" value="UniProtKB-UniRule"/>
</dbReference>
<keyword evidence="3 6" id="KW-0032">Aminotransferase</keyword>
<dbReference type="GO" id="GO:0000105">
    <property type="term" value="P:L-histidine biosynthetic process"/>
    <property type="evidence" value="ECO:0007669"/>
    <property type="project" value="InterPro"/>
</dbReference>
<comment type="subunit">
    <text evidence="2 6">Homodimer.</text>
</comment>
<dbReference type="InterPro" id="IPR024892">
    <property type="entry name" value="ArAT"/>
</dbReference>
<dbReference type="PATRIC" id="fig|92706.3.peg.266"/>
<keyword evidence="9" id="KW-1185">Reference proteome</keyword>
<evidence type="ECO:0000256" key="2">
    <source>
        <dbReference type="ARBA" id="ARBA00011738"/>
    </source>
</evidence>
<sequence>MIRADLATIPTYVPGRRLVDATKLSSNEVSFSPLPAAVDAVTEATQGANRYPDMGAVELREALAEHLEVEFDQVTVGCGSSALCQQLVQATCAQGDEVIFPWRSFEAYPIFAQVAGATPVAIPLTADQNHDLDAMAAAITDKTRLIFICNPNNPSGTTITQAQFDNFMEKVPNDVVVGLDEAYFEFNRADDTPVATEEIHRHDNVIGLRTFSKAYGLAGLRVGYAFGNAEIIAAMNKVAIPFAVNSAAQAAALASLNSADELMERVEETVEKRDAVAAALGAAPTQANFVWLPGEGAAELASKLAEHGIVIRAFPEGARISVTNAEETDKLLRAWEAINVG</sequence>
<dbReference type="NCBIfam" id="TIGR01141">
    <property type="entry name" value="hisC"/>
    <property type="match status" value="1"/>
</dbReference>
<dbReference type="GO" id="GO:0004400">
    <property type="term" value="F:histidinol-phosphate transaminase activity"/>
    <property type="evidence" value="ECO:0007669"/>
    <property type="project" value="InterPro"/>
</dbReference>
<accession>A0A0F6Z492</accession>
<comment type="cofactor">
    <cofactor evidence="1 6">
        <name>pyridoxal 5'-phosphate</name>
        <dbReference type="ChEBI" id="CHEBI:597326"/>
    </cofactor>
</comment>
<comment type="catalytic activity">
    <reaction evidence="6">
        <text>an aromatic L-alpha-amino acid + 2-oxoglutarate = an aromatic oxo-acid + L-glutamate</text>
        <dbReference type="Rhea" id="RHEA:17533"/>
        <dbReference type="ChEBI" id="CHEBI:16810"/>
        <dbReference type="ChEBI" id="CHEBI:29985"/>
        <dbReference type="ChEBI" id="CHEBI:73309"/>
        <dbReference type="ChEBI" id="CHEBI:84824"/>
        <dbReference type="EC" id="2.6.1.57"/>
    </reaction>
</comment>
<dbReference type="InterPro" id="IPR050106">
    <property type="entry name" value="HistidinolP_aminotransfase"/>
</dbReference>
<dbReference type="InterPro" id="IPR015421">
    <property type="entry name" value="PyrdxlP-dep_Trfase_major"/>
</dbReference>
<evidence type="ECO:0000313" key="9">
    <source>
        <dbReference type="Proteomes" id="UP000034037"/>
    </source>
</evidence>
<dbReference type="Proteomes" id="UP000034037">
    <property type="component" value="Chromosome"/>
</dbReference>
<dbReference type="Gene3D" id="3.90.1150.10">
    <property type="entry name" value="Aspartate Aminotransferase, domain 1"/>
    <property type="match status" value="1"/>
</dbReference>
<dbReference type="CDD" id="cd00609">
    <property type="entry name" value="AAT_like"/>
    <property type="match status" value="1"/>
</dbReference>
<dbReference type="InterPro" id="IPR005861">
    <property type="entry name" value="HisP_aminotrans"/>
</dbReference>
<dbReference type="PANTHER" id="PTHR43643">
    <property type="entry name" value="HISTIDINOL-PHOSPHATE AMINOTRANSFERASE 2"/>
    <property type="match status" value="1"/>
</dbReference>
<evidence type="ECO:0000256" key="4">
    <source>
        <dbReference type="ARBA" id="ARBA00022679"/>
    </source>
</evidence>
<dbReference type="AlphaFoldDB" id="A0A0F6Z492"/>
<dbReference type="InterPro" id="IPR001917">
    <property type="entry name" value="Aminotrans_II_pyridoxalP_BS"/>
</dbReference>
<evidence type="ECO:0000256" key="6">
    <source>
        <dbReference type="HAMAP-Rule" id="MF_01513"/>
    </source>
</evidence>
<evidence type="ECO:0000256" key="1">
    <source>
        <dbReference type="ARBA" id="ARBA00001933"/>
    </source>
</evidence>
<gene>
    <name evidence="6" type="primary">pat</name>
    <name evidence="8" type="ORF">YH66_01295</name>
</gene>
<protein>
    <recommendedName>
        <fullName evidence="6">Aromatic amino acid aminotransferase</fullName>
        <shortName evidence="6">ArAT</shortName>
        <ecNumber evidence="6">2.6.1.57</ecNumber>
    </recommendedName>
</protein>
<evidence type="ECO:0000313" key="8">
    <source>
        <dbReference type="EMBL" id="AKF26285.1"/>
    </source>
</evidence>
<proteinExistence type="inferred from homology"/>
<feature type="modified residue" description="N6-(pyridoxal phosphate)lysine" evidence="6">
    <location>
        <position position="213"/>
    </location>
</feature>
<dbReference type="GO" id="GO:0008793">
    <property type="term" value="F:aromatic-amino-acid transaminase activity"/>
    <property type="evidence" value="ECO:0007669"/>
    <property type="project" value="UniProtKB-UniRule"/>
</dbReference>
<keyword evidence="5 6" id="KW-0663">Pyridoxal phosphate</keyword>
<dbReference type="EMBL" id="CP011309">
    <property type="protein sequence ID" value="AKF26285.1"/>
    <property type="molecule type" value="Genomic_DNA"/>
</dbReference>
<dbReference type="Gene3D" id="3.40.640.10">
    <property type="entry name" value="Type I PLP-dependent aspartate aminotransferase-like (Major domain)"/>
    <property type="match status" value="1"/>
</dbReference>
<evidence type="ECO:0000259" key="7">
    <source>
        <dbReference type="Pfam" id="PF00155"/>
    </source>
</evidence>
<dbReference type="InterPro" id="IPR015422">
    <property type="entry name" value="PyrdxlP-dep_Trfase_small"/>
</dbReference>
<dbReference type="RefSeq" id="WP_034983466.1">
    <property type="nucleotide sequence ID" value="NZ_CP011309.1"/>
</dbReference>
<evidence type="ECO:0000256" key="5">
    <source>
        <dbReference type="ARBA" id="ARBA00022898"/>
    </source>
</evidence>
<comment type="function">
    <text evidence="6">Aminotransferase that catalyzes the conversion of aromatic amino acids and 2-oxoglutarate into corresponding aromatic oxo acids and L-glutamate.</text>
</comment>
<dbReference type="PANTHER" id="PTHR43643:SF3">
    <property type="entry name" value="HISTIDINOL-PHOSPHATE AMINOTRANSFERASE"/>
    <property type="match status" value="1"/>
</dbReference>
<dbReference type="EC" id="2.6.1.57" evidence="6"/>
<reference evidence="8 9" key="1">
    <citation type="submission" date="2015-04" db="EMBL/GenBank/DDBJ databases">
        <title>Complete Genome Sequence of Brevibacterium flavum ATCC 15168.</title>
        <authorList>
            <person name="Ahn J."/>
            <person name="Park G."/>
            <person name="Jeon W."/>
            <person name="Jang Y."/>
            <person name="Jang M."/>
            <person name="Lee H."/>
            <person name="Lee H."/>
        </authorList>
    </citation>
    <scope>NUCLEOTIDE SEQUENCE [LARGE SCALE GENOMIC DNA]</scope>
    <source>
        <strain evidence="8 9">ATCC 15168</strain>
    </source>
</reference>
<dbReference type="Pfam" id="PF00155">
    <property type="entry name" value="Aminotran_1_2"/>
    <property type="match status" value="1"/>
</dbReference>
<feature type="domain" description="Aminotransferase class I/classII large" evidence="7">
    <location>
        <begin position="21"/>
        <end position="333"/>
    </location>
</feature>
<organism evidence="8 9">
    <name type="scientific">[Brevibacterium] flavum</name>
    <dbReference type="NCBI Taxonomy" id="92706"/>
    <lineage>
        <taxon>Bacteria</taxon>
        <taxon>Bacillati</taxon>
        <taxon>Actinomycetota</taxon>
        <taxon>Actinomycetes</taxon>
        <taxon>Mycobacteriales</taxon>
        <taxon>Corynebacteriaceae</taxon>
        <taxon>Corynebacterium</taxon>
    </lineage>
</organism>
<dbReference type="HOGENOM" id="CLU_017584_3_3_11"/>
<evidence type="ECO:0000256" key="3">
    <source>
        <dbReference type="ARBA" id="ARBA00022576"/>
    </source>
</evidence>
<dbReference type="InterPro" id="IPR004839">
    <property type="entry name" value="Aminotransferase_I/II_large"/>
</dbReference>
<dbReference type="SUPFAM" id="SSF53383">
    <property type="entry name" value="PLP-dependent transferases"/>
    <property type="match status" value="1"/>
</dbReference>